<comment type="caution">
    <text evidence="10">The sequence shown here is derived from an EMBL/GenBank/DDBJ whole genome shotgun (WGS) entry which is preliminary data.</text>
</comment>
<evidence type="ECO:0000259" key="9">
    <source>
        <dbReference type="Pfam" id="PF08241"/>
    </source>
</evidence>
<organism evidence="10 11">
    <name type="scientific">Denitromonas iodatirespirans</name>
    <dbReference type="NCBI Taxonomy" id="2795389"/>
    <lineage>
        <taxon>Bacteria</taxon>
        <taxon>Pseudomonadati</taxon>
        <taxon>Pseudomonadota</taxon>
        <taxon>Betaproteobacteria</taxon>
        <taxon>Rhodocyclales</taxon>
        <taxon>Zoogloeaceae</taxon>
        <taxon>Denitromonas</taxon>
    </lineage>
</organism>
<reference evidence="11" key="1">
    <citation type="journal article" date="2022" name="ISME J.">
        <title>Genetic and phylogenetic analysis of dissimilatory iodate-reducing bacteria identifies potential niches across the world's oceans.</title>
        <authorList>
            <person name="Reyes-Umana V."/>
            <person name="Henning Z."/>
            <person name="Lee K."/>
            <person name="Barnum T.P."/>
            <person name="Coates J.D."/>
        </authorList>
    </citation>
    <scope>NUCLEOTIDE SEQUENCE [LARGE SCALE GENOMIC DNA]</scope>
    <source>
        <strain evidence="11">IR12</strain>
    </source>
</reference>
<dbReference type="CDD" id="cd02440">
    <property type="entry name" value="AdoMet_MTases"/>
    <property type="match status" value="1"/>
</dbReference>
<dbReference type="SUPFAM" id="SSF53335">
    <property type="entry name" value="S-adenosyl-L-methionine-dependent methyltransferases"/>
    <property type="match status" value="1"/>
</dbReference>
<dbReference type="InterPro" id="IPR029063">
    <property type="entry name" value="SAM-dependent_MTases_sf"/>
</dbReference>
<dbReference type="EC" id="2.1.1.197" evidence="3 8"/>
<evidence type="ECO:0000256" key="4">
    <source>
        <dbReference type="ARBA" id="ARBA00022603"/>
    </source>
</evidence>
<evidence type="ECO:0000256" key="8">
    <source>
        <dbReference type="HAMAP-Rule" id="MF_00835"/>
    </source>
</evidence>
<dbReference type="GO" id="GO:0010340">
    <property type="term" value="F:carboxyl-O-methyltransferase activity"/>
    <property type="evidence" value="ECO:0007669"/>
    <property type="project" value="UniProtKB-UniRule"/>
</dbReference>
<dbReference type="GO" id="GO:0009102">
    <property type="term" value="P:biotin biosynthetic process"/>
    <property type="evidence" value="ECO:0007669"/>
    <property type="project" value="UniProtKB-UniRule"/>
</dbReference>
<proteinExistence type="inferred from homology"/>
<comment type="catalytic activity">
    <reaction evidence="1 8">
        <text>malonyl-[ACP] + S-adenosyl-L-methionine = malonyl-[ACP] methyl ester + S-adenosyl-L-homocysteine</text>
        <dbReference type="Rhea" id="RHEA:17105"/>
        <dbReference type="Rhea" id="RHEA-COMP:9623"/>
        <dbReference type="Rhea" id="RHEA-COMP:9954"/>
        <dbReference type="ChEBI" id="CHEBI:57856"/>
        <dbReference type="ChEBI" id="CHEBI:59789"/>
        <dbReference type="ChEBI" id="CHEBI:78449"/>
        <dbReference type="ChEBI" id="CHEBI:78845"/>
        <dbReference type="EC" id="2.1.1.197"/>
    </reaction>
</comment>
<protein>
    <recommendedName>
        <fullName evidence="3 8">Malonyl-[acyl-carrier protein] O-methyltransferase</fullName>
        <shortName evidence="8">Malonyl-ACP O-methyltransferase</shortName>
        <ecNumber evidence="3 8">2.1.1.197</ecNumber>
    </recommendedName>
    <alternativeName>
        <fullName evidence="8">Biotin synthesis protein BioC</fullName>
    </alternativeName>
</protein>
<dbReference type="InterPro" id="IPR013216">
    <property type="entry name" value="Methyltransf_11"/>
</dbReference>
<dbReference type="HAMAP" id="MF_00835">
    <property type="entry name" value="BioC"/>
    <property type="match status" value="1"/>
</dbReference>
<sequence>MTDPHAHKRGIRQAFDRAATTYDAAAVVQREICDHLLALARRHPPPAKVARLLDAGCGTGTGALAVTEWLAPGLTLALDFAPGMLTRHAAPGHALTVCGDLEALPLADGSIDAVWSSLAVQWCNPARALHEMARVLRPGGVAWVATLGPATLWELREAFRGIDDAEHVIGFHSADTWRQCALQAGFQIGAVEQPVTAATADSLRRLLRDIKAIGAHQVGSGRRRTPLGKAAWRTLEQTYERHRRADGLLPATYDVILLALTRSA</sequence>
<keyword evidence="4 8" id="KW-0489">Methyltransferase</keyword>
<dbReference type="NCBIfam" id="TIGR02072">
    <property type="entry name" value="BioC"/>
    <property type="match status" value="1"/>
</dbReference>
<keyword evidence="7 8" id="KW-0093">Biotin biosynthesis</keyword>
<dbReference type="Proteomes" id="UP000694660">
    <property type="component" value="Unassembled WGS sequence"/>
</dbReference>
<dbReference type="RefSeq" id="WP_214359937.1">
    <property type="nucleotide sequence ID" value="NZ_JAEKFT010000003.1"/>
</dbReference>
<dbReference type="InterPro" id="IPR011814">
    <property type="entry name" value="BioC"/>
</dbReference>
<evidence type="ECO:0000256" key="1">
    <source>
        <dbReference type="ARBA" id="ARBA00000852"/>
    </source>
</evidence>
<dbReference type="GO" id="GO:0032259">
    <property type="term" value="P:methylation"/>
    <property type="evidence" value="ECO:0007669"/>
    <property type="project" value="UniProtKB-KW"/>
</dbReference>
<dbReference type="Pfam" id="PF08241">
    <property type="entry name" value="Methyltransf_11"/>
    <property type="match status" value="1"/>
</dbReference>
<keyword evidence="6 8" id="KW-0949">S-adenosyl-L-methionine</keyword>
<evidence type="ECO:0000256" key="6">
    <source>
        <dbReference type="ARBA" id="ARBA00022691"/>
    </source>
</evidence>
<keyword evidence="11" id="KW-1185">Reference proteome</keyword>
<evidence type="ECO:0000256" key="3">
    <source>
        <dbReference type="ARBA" id="ARBA00012327"/>
    </source>
</evidence>
<comment type="function">
    <text evidence="8">Converts the free carboxyl group of a malonyl-thioester to its methyl ester by transfer of a methyl group from S-adenosyl-L-methionine (SAM). It allows to synthesize pimeloyl-ACP via the fatty acid synthetic pathway.</text>
</comment>
<evidence type="ECO:0000256" key="5">
    <source>
        <dbReference type="ARBA" id="ARBA00022679"/>
    </source>
</evidence>
<comment type="similarity">
    <text evidence="8">Belongs to the methyltransferase superfamily.</text>
</comment>
<dbReference type="GO" id="GO:0102130">
    <property type="term" value="F:malonyl-CoA methyltransferase activity"/>
    <property type="evidence" value="ECO:0007669"/>
    <property type="project" value="UniProtKB-EC"/>
</dbReference>
<feature type="domain" description="Methyltransferase type 11" evidence="9">
    <location>
        <begin position="53"/>
        <end position="143"/>
    </location>
</feature>
<dbReference type="GO" id="GO:0008757">
    <property type="term" value="F:S-adenosylmethionine-dependent methyltransferase activity"/>
    <property type="evidence" value="ECO:0007669"/>
    <property type="project" value="InterPro"/>
</dbReference>
<gene>
    <name evidence="8 10" type="primary">bioC</name>
    <name evidence="10" type="ORF">I8J34_03230</name>
</gene>
<dbReference type="PANTHER" id="PTHR43591:SF24">
    <property type="entry name" value="2-METHOXY-6-POLYPRENYL-1,4-BENZOQUINOL METHYLASE, MITOCHONDRIAL"/>
    <property type="match status" value="1"/>
</dbReference>
<accession>A0A944D8W9</accession>
<evidence type="ECO:0000313" key="10">
    <source>
        <dbReference type="EMBL" id="MBT0960178.1"/>
    </source>
</evidence>
<dbReference type="AlphaFoldDB" id="A0A944D8W9"/>
<dbReference type="EMBL" id="JAEKFT010000003">
    <property type="protein sequence ID" value="MBT0960178.1"/>
    <property type="molecule type" value="Genomic_DNA"/>
</dbReference>
<dbReference type="PANTHER" id="PTHR43591">
    <property type="entry name" value="METHYLTRANSFERASE"/>
    <property type="match status" value="1"/>
</dbReference>
<dbReference type="Gene3D" id="3.40.50.150">
    <property type="entry name" value="Vaccinia Virus protein VP39"/>
    <property type="match status" value="1"/>
</dbReference>
<evidence type="ECO:0000256" key="7">
    <source>
        <dbReference type="ARBA" id="ARBA00022756"/>
    </source>
</evidence>
<evidence type="ECO:0000256" key="2">
    <source>
        <dbReference type="ARBA" id="ARBA00004746"/>
    </source>
</evidence>
<keyword evidence="5 8" id="KW-0808">Transferase</keyword>
<evidence type="ECO:0000313" key="11">
    <source>
        <dbReference type="Proteomes" id="UP000694660"/>
    </source>
</evidence>
<comment type="pathway">
    <text evidence="2 8">Cofactor biosynthesis; biotin biosynthesis.</text>
</comment>
<name>A0A944D8W9_DENI1</name>